<feature type="region of interest" description="Disordered" evidence="1">
    <location>
        <begin position="109"/>
        <end position="150"/>
    </location>
</feature>
<dbReference type="EMBL" id="JAQQWK010000010">
    <property type="protein sequence ID" value="KAK8029450.1"/>
    <property type="molecule type" value="Genomic_DNA"/>
</dbReference>
<evidence type="ECO:0000256" key="1">
    <source>
        <dbReference type="SAM" id="MobiDB-lite"/>
    </source>
</evidence>
<feature type="compositionally biased region" description="Low complexity" evidence="1">
    <location>
        <begin position="137"/>
        <end position="150"/>
    </location>
</feature>
<accession>A0ABR1SC57</accession>
<organism evidence="2 3">
    <name type="scientific">Apiospora rasikravindrae</name>
    <dbReference type="NCBI Taxonomy" id="990691"/>
    <lineage>
        <taxon>Eukaryota</taxon>
        <taxon>Fungi</taxon>
        <taxon>Dikarya</taxon>
        <taxon>Ascomycota</taxon>
        <taxon>Pezizomycotina</taxon>
        <taxon>Sordariomycetes</taxon>
        <taxon>Xylariomycetidae</taxon>
        <taxon>Amphisphaeriales</taxon>
        <taxon>Apiosporaceae</taxon>
        <taxon>Apiospora</taxon>
    </lineage>
</organism>
<reference evidence="2 3" key="1">
    <citation type="submission" date="2023-01" db="EMBL/GenBank/DDBJ databases">
        <title>Analysis of 21 Apiospora genomes using comparative genomics revels a genus with tremendous synthesis potential of carbohydrate active enzymes and secondary metabolites.</title>
        <authorList>
            <person name="Sorensen T."/>
        </authorList>
    </citation>
    <scope>NUCLEOTIDE SEQUENCE [LARGE SCALE GENOMIC DNA]</scope>
    <source>
        <strain evidence="2 3">CBS 33761</strain>
    </source>
</reference>
<proteinExistence type="predicted"/>
<protein>
    <submittedName>
        <fullName evidence="2">Uncharacterized protein</fullName>
    </submittedName>
</protein>
<sequence>MDYSNTTISTINTSAKLIWEGATLYAGSCEATDPTIRELDQQIIHNDIILFANGGVPYMPQGPALPNTPPAVDNGWQPYQNHLQDVAGIVQTAAAVGSQMTGYERWGAMTQPPPPLPETRHNSADQPAGRVSGVTGSSQTAATSQPSSASTSPYFIALASEWGAPCRNVHHPPENWRRAVPTAQQKKQYHQHQKQLHERGLVETKAAATAAAAAAAGAIMTTKMTATSPREEQNVDRMMAQDMPTARKELAQMGLYLQNVAQQQRMMVDDTLRRWMVESRDQGRR</sequence>
<gene>
    <name evidence="2" type="ORF">PG993_010741</name>
</gene>
<keyword evidence="3" id="KW-1185">Reference proteome</keyword>
<comment type="caution">
    <text evidence="2">The sequence shown here is derived from an EMBL/GenBank/DDBJ whole genome shotgun (WGS) entry which is preliminary data.</text>
</comment>
<dbReference type="Proteomes" id="UP001444661">
    <property type="component" value="Unassembled WGS sequence"/>
</dbReference>
<name>A0ABR1SC57_9PEZI</name>
<evidence type="ECO:0000313" key="3">
    <source>
        <dbReference type="Proteomes" id="UP001444661"/>
    </source>
</evidence>
<evidence type="ECO:0000313" key="2">
    <source>
        <dbReference type="EMBL" id="KAK8029450.1"/>
    </source>
</evidence>